<accession>A0A1I7W600</accession>
<name>A0A1I7W600_HETBA</name>
<keyword evidence="1" id="KW-1185">Reference proteome</keyword>
<dbReference type="WBParaSite" id="Hba_00033">
    <property type="protein sequence ID" value="Hba_00033"/>
    <property type="gene ID" value="Hba_00033"/>
</dbReference>
<dbReference type="Proteomes" id="UP000095283">
    <property type="component" value="Unplaced"/>
</dbReference>
<evidence type="ECO:0000313" key="2">
    <source>
        <dbReference type="WBParaSite" id="Hba_00033"/>
    </source>
</evidence>
<sequence length="32" mass="3801">MNNTQKRLNGDLISLFFRLLFCMLKISQLKIT</sequence>
<dbReference type="AlphaFoldDB" id="A0A1I7W600"/>
<proteinExistence type="predicted"/>
<evidence type="ECO:0000313" key="1">
    <source>
        <dbReference type="Proteomes" id="UP000095283"/>
    </source>
</evidence>
<reference evidence="2" key="1">
    <citation type="submission" date="2016-11" db="UniProtKB">
        <authorList>
            <consortium name="WormBaseParasite"/>
        </authorList>
    </citation>
    <scope>IDENTIFICATION</scope>
</reference>
<organism evidence="1 2">
    <name type="scientific">Heterorhabditis bacteriophora</name>
    <name type="common">Entomopathogenic nematode worm</name>
    <dbReference type="NCBI Taxonomy" id="37862"/>
    <lineage>
        <taxon>Eukaryota</taxon>
        <taxon>Metazoa</taxon>
        <taxon>Ecdysozoa</taxon>
        <taxon>Nematoda</taxon>
        <taxon>Chromadorea</taxon>
        <taxon>Rhabditida</taxon>
        <taxon>Rhabditina</taxon>
        <taxon>Rhabditomorpha</taxon>
        <taxon>Strongyloidea</taxon>
        <taxon>Heterorhabditidae</taxon>
        <taxon>Heterorhabditis</taxon>
    </lineage>
</organism>
<protein>
    <submittedName>
        <fullName evidence="2">Uncharacterized protein</fullName>
    </submittedName>
</protein>